<reference evidence="2" key="1">
    <citation type="submission" date="2015-01" db="EMBL/GenBank/DDBJ databases">
        <authorList>
            <person name="Aksoy S."/>
            <person name="Warren W."/>
            <person name="Wilson R.K."/>
        </authorList>
    </citation>
    <scope>NUCLEOTIDE SEQUENCE [LARGE SCALE GENOMIC DNA]</scope>
    <source>
        <strain evidence="2">IAEA</strain>
    </source>
</reference>
<reference evidence="1" key="2">
    <citation type="submission" date="2020-05" db="UniProtKB">
        <authorList>
            <consortium name="EnsemblMetazoa"/>
        </authorList>
    </citation>
    <scope>IDENTIFICATION</scope>
    <source>
        <strain evidence="1">IAEA</strain>
    </source>
</reference>
<sequence>MTLIKLKTSASRIQFKKRNLFSQQRNSSKIDLLTRSRSETTGGTTYSGCCAVGIVNWKFNHIRAGIVTSQQCSIQCNSQLFSVFGITGSGTTHPYVTVRHHDSEMTKIAAGKKE</sequence>
<dbReference type="Proteomes" id="UP000092460">
    <property type="component" value="Unassembled WGS sequence"/>
</dbReference>
<dbReference type="AlphaFoldDB" id="A0A1B0B5S8"/>
<evidence type="ECO:0000313" key="2">
    <source>
        <dbReference type="Proteomes" id="UP000092460"/>
    </source>
</evidence>
<organism evidence="1 2">
    <name type="scientific">Glossina palpalis gambiensis</name>
    <dbReference type="NCBI Taxonomy" id="67801"/>
    <lineage>
        <taxon>Eukaryota</taxon>
        <taxon>Metazoa</taxon>
        <taxon>Ecdysozoa</taxon>
        <taxon>Arthropoda</taxon>
        <taxon>Hexapoda</taxon>
        <taxon>Insecta</taxon>
        <taxon>Pterygota</taxon>
        <taxon>Neoptera</taxon>
        <taxon>Endopterygota</taxon>
        <taxon>Diptera</taxon>
        <taxon>Brachycera</taxon>
        <taxon>Muscomorpha</taxon>
        <taxon>Hippoboscoidea</taxon>
        <taxon>Glossinidae</taxon>
        <taxon>Glossina</taxon>
    </lineage>
</organism>
<protein>
    <submittedName>
        <fullName evidence="1">Uncharacterized protein</fullName>
    </submittedName>
</protein>
<dbReference type="EMBL" id="JXJN01008861">
    <property type="status" value="NOT_ANNOTATED_CDS"/>
    <property type="molecule type" value="Genomic_DNA"/>
</dbReference>
<evidence type="ECO:0000313" key="1">
    <source>
        <dbReference type="EnsemblMetazoa" id="GPPI019860-PA"/>
    </source>
</evidence>
<keyword evidence="2" id="KW-1185">Reference proteome</keyword>
<proteinExistence type="predicted"/>
<name>A0A1B0B5S8_9MUSC</name>
<dbReference type="VEuPathDB" id="VectorBase:GPPI019860"/>
<dbReference type="EnsemblMetazoa" id="GPPI019860-RA">
    <property type="protein sequence ID" value="GPPI019860-PA"/>
    <property type="gene ID" value="GPPI019860"/>
</dbReference>
<accession>A0A1B0B5S8</accession>
<dbReference type="EMBL" id="JXJN01008860">
    <property type="status" value="NOT_ANNOTATED_CDS"/>
    <property type="molecule type" value="Genomic_DNA"/>
</dbReference>